<gene>
    <name evidence="2" type="ORF">METZ01_LOCUS197530</name>
</gene>
<evidence type="ECO:0000313" key="2">
    <source>
        <dbReference type="EMBL" id="SVB44676.1"/>
    </source>
</evidence>
<dbReference type="InterPro" id="IPR022655">
    <property type="entry name" value="DUF1553"/>
</dbReference>
<proteinExistence type="predicted"/>
<organism evidence="2">
    <name type="scientific">marine metagenome</name>
    <dbReference type="NCBI Taxonomy" id="408172"/>
    <lineage>
        <taxon>unclassified sequences</taxon>
        <taxon>metagenomes</taxon>
        <taxon>ecological metagenomes</taxon>
    </lineage>
</organism>
<dbReference type="AlphaFoldDB" id="A0A382E1N0"/>
<dbReference type="Pfam" id="PF07587">
    <property type="entry name" value="PSD1"/>
    <property type="match status" value="1"/>
</dbReference>
<dbReference type="EMBL" id="UINC01042275">
    <property type="protein sequence ID" value="SVB44676.1"/>
    <property type="molecule type" value="Genomic_DNA"/>
</dbReference>
<sequence length="148" mass="16576">MYTFLKRTAPAPFMASFDAPNREQSCTARGRSNTPMQALQLMNDVQHVEAARNLAQRILKEGGAKDEERVQWAWRTVTSRLPGPDEAKIVTDVLKGHRARYAQDLEAANKLITYGESVPDKEIAPNELASWTLVANLLLNLDEVVNKN</sequence>
<dbReference type="PANTHER" id="PTHR35889:SF3">
    <property type="entry name" value="F-BOX DOMAIN-CONTAINING PROTEIN"/>
    <property type="match status" value="1"/>
</dbReference>
<dbReference type="PANTHER" id="PTHR35889">
    <property type="entry name" value="CYCLOINULO-OLIGOSACCHARIDE FRUCTANOTRANSFERASE-RELATED"/>
    <property type="match status" value="1"/>
</dbReference>
<name>A0A382E1N0_9ZZZZ</name>
<evidence type="ECO:0000259" key="1">
    <source>
        <dbReference type="Pfam" id="PF07587"/>
    </source>
</evidence>
<feature type="domain" description="DUF1553" evidence="1">
    <location>
        <begin position="1"/>
        <end position="93"/>
    </location>
</feature>
<reference evidence="2" key="1">
    <citation type="submission" date="2018-05" db="EMBL/GenBank/DDBJ databases">
        <authorList>
            <person name="Lanie J.A."/>
            <person name="Ng W.-L."/>
            <person name="Kazmierczak K.M."/>
            <person name="Andrzejewski T.M."/>
            <person name="Davidsen T.M."/>
            <person name="Wayne K.J."/>
            <person name="Tettelin H."/>
            <person name="Glass J.I."/>
            <person name="Rusch D."/>
            <person name="Podicherti R."/>
            <person name="Tsui H.-C.T."/>
            <person name="Winkler M.E."/>
        </authorList>
    </citation>
    <scope>NUCLEOTIDE SEQUENCE</scope>
</reference>
<protein>
    <recommendedName>
        <fullName evidence="1">DUF1553 domain-containing protein</fullName>
    </recommendedName>
</protein>
<accession>A0A382E1N0</accession>